<dbReference type="InParanoid" id="K5W4T5"/>
<reference evidence="1 2" key="1">
    <citation type="journal article" date="2012" name="BMC Genomics">
        <title>Comparative genomics of the white-rot fungi, Phanerochaete carnosa and P. chrysosporium, to elucidate the genetic basis of the distinct wood types they colonize.</title>
        <authorList>
            <person name="Suzuki H."/>
            <person name="MacDonald J."/>
            <person name="Syed K."/>
            <person name="Salamov A."/>
            <person name="Hori C."/>
            <person name="Aerts A."/>
            <person name="Henrissat B."/>
            <person name="Wiebenga A."/>
            <person name="vanKuyk P.A."/>
            <person name="Barry K."/>
            <person name="Lindquist E."/>
            <person name="LaButti K."/>
            <person name="Lapidus A."/>
            <person name="Lucas S."/>
            <person name="Coutinho P."/>
            <person name="Gong Y."/>
            <person name="Samejima M."/>
            <person name="Mahadevan R."/>
            <person name="Abou-Zaid M."/>
            <person name="de Vries R.P."/>
            <person name="Igarashi K."/>
            <person name="Yadav J.S."/>
            <person name="Grigoriev I.V."/>
            <person name="Master E.R."/>
        </authorList>
    </citation>
    <scope>NUCLEOTIDE SEQUENCE [LARGE SCALE GENOMIC DNA]</scope>
    <source>
        <strain evidence="1 2">HHB-10118-sp</strain>
    </source>
</reference>
<name>K5W4T5_PHACS</name>
<sequence length="54" mass="5716">MPNAVTFFSTSQNLYLTLRPRYSGGLAMYGNGQALVTSSSLAVSFGPFPGHSLC</sequence>
<dbReference type="Proteomes" id="UP000008370">
    <property type="component" value="Unassembled WGS sequence"/>
</dbReference>
<dbReference type="EMBL" id="JH930469">
    <property type="protein sequence ID" value="EKM58898.1"/>
    <property type="molecule type" value="Genomic_DNA"/>
</dbReference>
<accession>K5W4T5</accession>
<gene>
    <name evidence="1" type="ORF">PHACADRAFT_249010</name>
</gene>
<dbReference type="KEGG" id="pco:PHACADRAFT_249010"/>
<evidence type="ECO:0000313" key="2">
    <source>
        <dbReference type="Proteomes" id="UP000008370"/>
    </source>
</evidence>
<evidence type="ECO:0000313" key="1">
    <source>
        <dbReference type="EMBL" id="EKM58898.1"/>
    </source>
</evidence>
<dbReference type="RefSeq" id="XP_007391487.1">
    <property type="nucleotide sequence ID" value="XM_007391425.1"/>
</dbReference>
<proteinExistence type="predicted"/>
<keyword evidence="2" id="KW-1185">Reference proteome</keyword>
<dbReference type="AlphaFoldDB" id="K5W4T5"/>
<dbReference type="HOGENOM" id="CLU_3051091_0_0_1"/>
<organism evidence="1 2">
    <name type="scientific">Phanerochaete carnosa (strain HHB-10118-sp)</name>
    <name type="common">White-rot fungus</name>
    <name type="synonym">Peniophora carnosa</name>
    <dbReference type="NCBI Taxonomy" id="650164"/>
    <lineage>
        <taxon>Eukaryota</taxon>
        <taxon>Fungi</taxon>
        <taxon>Dikarya</taxon>
        <taxon>Basidiomycota</taxon>
        <taxon>Agaricomycotina</taxon>
        <taxon>Agaricomycetes</taxon>
        <taxon>Polyporales</taxon>
        <taxon>Phanerochaetaceae</taxon>
        <taxon>Phanerochaete</taxon>
    </lineage>
</organism>
<protein>
    <submittedName>
        <fullName evidence="1">Uncharacterized protein</fullName>
    </submittedName>
</protein>
<dbReference type="GeneID" id="18914532"/>